<dbReference type="InterPro" id="IPR010982">
    <property type="entry name" value="Lambda_DNA-bd_dom_sf"/>
</dbReference>
<dbReference type="CDD" id="cd01392">
    <property type="entry name" value="HTH_LacI"/>
    <property type="match status" value="1"/>
</dbReference>
<dbReference type="Gene3D" id="1.10.260.40">
    <property type="entry name" value="lambda repressor-like DNA-binding domains"/>
    <property type="match status" value="1"/>
</dbReference>
<dbReference type="PROSITE" id="PS00356">
    <property type="entry name" value="HTH_LACI_1"/>
    <property type="match status" value="1"/>
</dbReference>
<keyword evidence="6" id="KW-1185">Reference proteome</keyword>
<dbReference type="GO" id="GO:0000976">
    <property type="term" value="F:transcription cis-regulatory region binding"/>
    <property type="evidence" value="ECO:0007669"/>
    <property type="project" value="TreeGrafter"/>
</dbReference>
<dbReference type="PROSITE" id="PS50932">
    <property type="entry name" value="HTH_LACI_2"/>
    <property type="match status" value="1"/>
</dbReference>
<evidence type="ECO:0000256" key="3">
    <source>
        <dbReference type="ARBA" id="ARBA00023163"/>
    </source>
</evidence>
<dbReference type="Proteomes" id="UP000501452">
    <property type="component" value="Chromosome"/>
</dbReference>
<organism evidence="5 6">
    <name type="scientific">Rubrobacter tropicus</name>
    <dbReference type="NCBI Taxonomy" id="2653851"/>
    <lineage>
        <taxon>Bacteria</taxon>
        <taxon>Bacillati</taxon>
        <taxon>Actinomycetota</taxon>
        <taxon>Rubrobacteria</taxon>
        <taxon>Rubrobacterales</taxon>
        <taxon>Rubrobacteraceae</taxon>
        <taxon>Rubrobacter</taxon>
    </lineage>
</organism>
<sequence length="345" mass="37243">MIRASLRDVASKAGVSFQTAGKVLNGKGSVSEATRQRILLAARDLNYVPNAVARGLVTRKTFTIGIVASDLGDAELARFVVGAEREARRRGHGVLIGNVNREGTDAERYLGMLLERRVDGILTAAPQMEHDERVGELLRGPTPAVSIHRIPGRGISLVGSDHRRTGRLATEHLLRLGHRRIATVTGSENRQVTAHRLEGYKKALDDAEVPFDPALVESGNWDADGAYEATLRLLDRAPDASAFFAQNDVMALGVLSALREKGLAVPDDRAVVGCDDIPLAAHAAPPLTTVHVPFYETGKTAVRLLLDTIAGEVKEPERVLLPVRLVVRESCGGNKVVNEMPFGKE</sequence>
<evidence type="ECO:0000256" key="2">
    <source>
        <dbReference type="ARBA" id="ARBA00023125"/>
    </source>
</evidence>
<dbReference type="InterPro" id="IPR000843">
    <property type="entry name" value="HTH_LacI"/>
</dbReference>
<dbReference type="RefSeq" id="WP_166176769.1">
    <property type="nucleotide sequence ID" value="NZ_CP045119.1"/>
</dbReference>
<dbReference type="Pfam" id="PF00356">
    <property type="entry name" value="LacI"/>
    <property type="match status" value="1"/>
</dbReference>
<accession>A0A6G8QAE7</accession>
<dbReference type="PANTHER" id="PTHR30146:SF109">
    <property type="entry name" value="HTH-TYPE TRANSCRIPTIONAL REGULATOR GALS"/>
    <property type="match status" value="1"/>
</dbReference>
<evidence type="ECO:0000256" key="1">
    <source>
        <dbReference type="ARBA" id="ARBA00023015"/>
    </source>
</evidence>
<dbReference type="AlphaFoldDB" id="A0A6G8QAE7"/>
<keyword evidence="2" id="KW-0238">DNA-binding</keyword>
<reference evidence="5 6" key="1">
    <citation type="submission" date="2019-10" db="EMBL/GenBank/DDBJ databases">
        <title>Rubrobacter sp nov SCSIO 52090 isolated from a deep-sea sediment in the South China Sea.</title>
        <authorList>
            <person name="Chen R.W."/>
        </authorList>
    </citation>
    <scope>NUCLEOTIDE SEQUENCE [LARGE SCALE GENOMIC DNA]</scope>
    <source>
        <strain evidence="5 6">SCSIO 52909</strain>
    </source>
</reference>
<keyword evidence="3" id="KW-0804">Transcription</keyword>
<protein>
    <submittedName>
        <fullName evidence="5">Substrate-binding domain-containing protein</fullName>
    </submittedName>
</protein>
<dbReference type="CDD" id="cd06267">
    <property type="entry name" value="PBP1_LacI_sugar_binding-like"/>
    <property type="match status" value="1"/>
</dbReference>
<name>A0A6G8QAE7_9ACTN</name>
<dbReference type="SMART" id="SM00354">
    <property type="entry name" value="HTH_LACI"/>
    <property type="match status" value="1"/>
</dbReference>
<keyword evidence="1" id="KW-0805">Transcription regulation</keyword>
<dbReference type="SUPFAM" id="SSF53822">
    <property type="entry name" value="Periplasmic binding protein-like I"/>
    <property type="match status" value="1"/>
</dbReference>
<proteinExistence type="predicted"/>
<dbReference type="GO" id="GO:0003700">
    <property type="term" value="F:DNA-binding transcription factor activity"/>
    <property type="evidence" value="ECO:0007669"/>
    <property type="project" value="TreeGrafter"/>
</dbReference>
<evidence type="ECO:0000259" key="4">
    <source>
        <dbReference type="PROSITE" id="PS50932"/>
    </source>
</evidence>
<dbReference type="InterPro" id="IPR046335">
    <property type="entry name" value="LacI/GalR-like_sensor"/>
</dbReference>
<dbReference type="Gene3D" id="3.40.50.2300">
    <property type="match status" value="2"/>
</dbReference>
<dbReference type="SUPFAM" id="SSF47413">
    <property type="entry name" value="lambda repressor-like DNA-binding domains"/>
    <property type="match status" value="1"/>
</dbReference>
<gene>
    <name evidence="5" type="ORF">GBA63_13055</name>
</gene>
<evidence type="ECO:0000313" key="6">
    <source>
        <dbReference type="Proteomes" id="UP000501452"/>
    </source>
</evidence>
<feature type="domain" description="HTH lacI-type" evidence="4">
    <location>
        <begin position="4"/>
        <end position="58"/>
    </location>
</feature>
<dbReference type="PANTHER" id="PTHR30146">
    <property type="entry name" value="LACI-RELATED TRANSCRIPTIONAL REPRESSOR"/>
    <property type="match status" value="1"/>
</dbReference>
<dbReference type="KEGG" id="rub:GBA63_13055"/>
<dbReference type="Pfam" id="PF13377">
    <property type="entry name" value="Peripla_BP_3"/>
    <property type="match status" value="1"/>
</dbReference>
<dbReference type="InterPro" id="IPR028082">
    <property type="entry name" value="Peripla_BP_I"/>
</dbReference>
<dbReference type="EMBL" id="CP045119">
    <property type="protein sequence ID" value="QIN83460.1"/>
    <property type="molecule type" value="Genomic_DNA"/>
</dbReference>
<evidence type="ECO:0000313" key="5">
    <source>
        <dbReference type="EMBL" id="QIN83460.1"/>
    </source>
</evidence>